<comment type="caution">
    <text evidence="1">The sequence shown here is derived from an EMBL/GenBank/DDBJ whole genome shotgun (WGS) entry which is preliminary data.</text>
</comment>
<dbReference type="EMBL" id="CACRXK020001496">
    <property type="protein sequence ID" value="CAB3989494.1"/>
    <property type="molecule type" value="Genomic_DNA"/>
</dbReference>
<reference evidence="1" key="1">
    <citation type="submission" date="2020-04" db="EMBL/GenBank/DDBJ databases">
        <authorList>
            <person name="Alioto T."/>
            <person name="Alioto T."/>
            <person name="Gomez Garrido J."/>
        </authorList>
    </citation>
    <scope>NUCLEOTIDE SEQUENCE</scope>
    <source>
        <strain evidence="1">A484AB</strain>
    </source>
</reference>
<organism evidence="1 2">
    <name type="scientific">Paramuricea clavata</name>
    <name type="common">Red gorgonian</name>
    <name type="synonym">Violescent sea-whip</name>
    <dbReference type="NCBI Taxonomy" id="317549"/>
    <lineage>
        <taxon>Eukaryota</taxon>
        <taxon>Metazoa</taxon>
        <taxon>Cnidaria</taxon>
        <taxon>Anthozoa</taxon>
        <taxon>Octocorallia</taxon>
        <taxon>Malacalcyonacea</taxon>
        <taxon>Plexauridae</taxon>
        <taxon>Paramuricea</taxon>
    </lineage>
</organism>
<keyword evidence="2" id="KW-1185">Reference proteome</keyword>
<dbReference type="SUPFAM" id="SSF81321">
    <property type="entry name" value="Family A G protein-coupled receptor-like"/>
    <property type="match status" value="1"/>
</dbReference>
<proteinExistence type="predicted"/>
<name>A0A6S7G850_PARCT</name>
<dbReference type="Gene3D" id="1.20.1070.10">
    <property type="entry name" value="Rhodopsin 7-helix transmembrane proteins"/>
    <property type="match status" value="1"/>
</dbReference>
<evidence type="ECO:0000313" key="2">
    <source>
        <dbReference type="Proteomes" id="UP001152795"/>
    </source>
</evidence>
<protein>
    <submittedName>
        <fullName evidence="1">Uncharacterized protein</fullName>
    </submittedName>
</protein>
<sequence length="139" mass="15832">MATIVLTSERFFAILYPIYHRVYMRKKVLVYVSLLLFAACAILLTTCHLIMPRMSQMLYVYLFILSFGLVYTVAVYVKIFSVSRKSTIFHGEKAQPRSSQLQNGGLAEEDINRIHRLSAVVEKKGETCKKNSGLNTGNF</sequence>
<gene>
    <name evidence="1" type="ORF">PACLA_8A085085</name>
</gene>
<accession>A0A6S7G850</accession>
<dbReference type="AlphaFoldDB" id="A0A6S7G850"/>
<evidence type="ECO:0000313" key="1">
    <source>
        <dbReference type="EMBL" id="CAB3989494.1"/>
    </source>
</evidence>
<dbReference type="Proteomes" id="UP001152795">
    <property type="component" value="Unassembled WGS sequence"/>
</dbReference>